<name>A0A4Q7P2R1_9FIRM</name>
<accession>A0A4Q7P2R1</accession>
<keyword evidence="1" id="KW-1133">Transmembrane helix</keyword>
<dbReference type="AlphaFoldDB" id="A0A4Q7P2R1"/>
<evidence type="ECO:0000256" key="1">
    <source>
        <dbReference type="SAM" id="Phobius"/>
    </source>
</evidence>
<keyword evidence="1" id="KW-0812">Transmembrane</keyword>
<comment type="caution">
    <text evidence="2">The sequence shown here is derived from an EMBL/GenBank/DDBJ whole genome shotgun (WGS) entry which is preliminary data.</text>
</comment>
<gene>
    <name evidence="2" type="ORF">EV209_2561</name>
</gene>
<reference evidence="2 3" key="1">
    <citation type="submission" date="2019-02" db="EMBL/GenBank/DDBJ databases">
        <title>Genomic Encyclopedia of Type Strains, Phase IV (KMG-IV): sequencing the most valuable type-strain genomes for metagenomic binning, comparative biology and taxonomic classification.</title>
        <authorList>
            <person name="Goeker M."/>
        </authorList>
    </citation>
    <scope>NUCLEOTIDE SEQUENCE [LARGE SCALE GENOMIC DNA]</scope>
    <source>
        <strain evidence="2 3">DSM 29486</strain>
    </source>
</reference>
<proteinExistence type="predicted"/>
<feature type="transmembrane region" description="Helical" evidence="1">
    <location>
        <begin position="141"/>
        <end position="162"/>
    </location>
</feature>
<evidence type="ECO:0000313" key="3">
    <source>
        <dbReference type="Proteomes" id="UP000292927"/>
    </source>
</evidence>
<keyword evidence="1" id="KW-0472">Membrane</keyword>
<sequence>MSKESRSIARPYTEMQVLKKLDIPDFRHLTKDKVIEFATMVPRMNPEVAKKALEQFPNFASTSLDVMKEYRTILEKSMEQDQENAKICYDMYGRVMAALEKILEEDNLSFEEKTYILSEMKQVADEVSRKDLEKTNARMKVISIASGVAAAVVAILGTAIGVNLTSRQNDITDSEDYESKNT</sequence>
<organism evidence="2 3">
    <name type="scientific">Cuneatibacter caecimuris</name>
    <dbReference type="NCBI Taxonomy" id="1796618"/>
    <lineage>
        <taxon>Bacteria</taxon>
        <taxon>Bacillati</taxon>
        <taxon>Bacillota</taxon>
        <taxon>Clostridia</taxon>
        <taxon>Lachnospirales</taxon>
        <taxon>Lachnospiraceae</taxon>
        <taxon>Cuneatibacter</taxon>
    </lineage>
</organism>
<keyword evidence="3" id="KW-1185">Reference proteome</keyword>
<dbReference type="Proteomes" id="UP000292927">
    <property type="component" value="Unassembled WGS sequence"/>
</dbReference>
<dbReference type="EMBL" id="SGXF01000005">
    <property type="protein sequence ID" value="RZS94191.1"/>
    <property type="molecule type" value="Genomic_DNA"/>
</dbReference>
<protein>
    <submittedName>
        <fullName evidence="2">Uncharacterized protein</fullName>
    </submittedName>
</protein>
<dbReference type="RefSeq" id="WP_243647590.1">
    <property type="nucleotide sequence ID" value="NZ_SGXF01000005.1"/>
</dbReference>
<evidence type="ECO:0000313" key="2">
    <source>
        <dbReference type="EMBL" id="RZS94191.1"/>
    </source>
</evidence>